<protein>
    <submittedName>
        <fullName evidence="3">Serine protease</fullName>
    </submittedName>
</protein>
<dbReference type="GO" id="GO:0008233">
    <property type="term" value="F:peptidase activity"/>
    <property type="evidence" value="ECO:0007669"/>
    <property type="project" value="UniProtKB-KW"/>
</dbReference>
<feature type="region of interest" description="Disordered" evidence="1">
    <location>
        <begin position="54"/>
        <end position="85"/>
    </location>
</feature>
<gene>
    <name evidence="3" type="ORF">PX52LOC_00939</name>
</gene>
<sequence>MDLWYVRTRGRVTGPFRIDDIRTMRANRQLQGFDEVSQDQMTWEPIDLVLSPQAATAPATALPTTTAYDPGRGDTHRRRPQQKQPFTLGRSGWIVAGGTIAASILAVVVVFLLTRHRGEKPAATDKPAQTVPPSARAETVPNGVIKFGPTVTASDRDTVLAASVGLVVAGATITRSDGTQYDEPESTGTGFAVAPSGYLLTNAHVVDSVAAARRSPARADAEQKLKIKVEPKLWVFFGKGDKYEADLVHRSEDYDMAILKVNRACPWYFPLCDRPAGQIPKLDGVSSVGFPGVDREVVTQKELVEKILRDAGVGPIQSKFPESAFEVSVRGGSVTKRAEQRRMSASQQDSFVLQHTAQIFGGNSGGPLVTNVGLVLGINTWSQRKVVQDKAGKVIADQGNLNNINYALTLPQLRSEIDKHVPSVAWQPLAE</sequence>
<keyword evidence="4" id="KW-1185">Reference proteome</keyword>
<keyword evidence="2" id="KW-0472">Membrane</keyword>
<dbReference type="PANTHER" id="PTHR43019">
    <property type="entry name" value="SERINE ENDOPROTEASE DEGS"/>
    <property type="match status" value="1"/>
</dbReference>
<dbReference type="Proteomes" id="UP000324974">
    <property type="component" value="Chromosome"/>
</dbReference>
<keyword evidence="2" id="KW-1133">Transmembrane helix</keyword>
<dbReference type="KEGG" id="lrs:PX52LOC_00939"/>
<keyword evidence="3" id="KW-0645">Protease</keyword>
<proteinExistence type="predicted"/>
<reference evidence="4" key="1">
    <citation type="submission" date="2019-08" db="EMBL/GenBank/DDBJ databases">
        <title>Limnoglobus roseus gen. nov., sp. nov., a novel freshwater planctomycete with a giant genome from the family Gemmataceae.</title>
        <authorList>
            <person name="Kulichevskaya I.S."/>
            <person name="Naumoff D.G."/>
            <person name="Miroshnikov K."/>
            <person name="Ivanova A."/>
            <person name="Philippov D.A."/>
            <person name="Hakobyan A."/>
            <person name="Rijpstra I.C."/>
            <person name="Sinninghe Damste J.S."/>
            <person name="Liesack W."/>
            <person name="Dedysh S.N."/>
        </authorList>
    </citation>
    <scope>NUCLEOTIDE SEQUENCE [LARGE SCALE GENOMIC DNA]</scope>
    <source>
        <strain evidence="4">PX52</strain>
    </source>
</reference>
<feature type="transmembrane region" description="Helical" evidence="2">
    <location>
        <begin position="93"/>
        <end position="113"/>
    </location>
</feature>
<dbReference type="PANTHER" id="PTHR43019:SF23">
    <property type="entry name" value="PROTEASE DO-LIKE 5, CHLOROPLASTIC"/>
    <property type="match status" value="1"/>
</dbReference>
<evidence type="ECO:0000313" key="3">
    <source>
        <dbReference type="EMBL" id="QEL14076.1"/>
    </source>
</evidence>
<dbReference type="Pfam" id="PF13365">
    <property type="entry name" value="Trypsin_2"/>
    <property type="match status" value="1"/>
</dbReference>
<dbReference type="InterPro" id="IPR043504">
    <property type="entry name" value="Peptidase_S1_PA_chymotrypsin"/>
</dbReference>
<evidence type="ECO:0000256" key="2">
    <source>
        <dbReference type="SAM" id="Phobius"/>
    </source>
</evidence>
<dbReference type="SUPFAM" id="SSF50494">
    <property type="entry name" value="Trypsin-like serine proteases"/>
    <property type="match status" value="1"/>
</dbReference>
<dbReference type="OrthoDB" id="292841at2"/>
<evidence type="ECO:0000313" key="4">
    <source>
        <dbReference type="Proteomes" id="UP000324974"/>
    </source>
</evidence>
<dbReference type="AlphaFoldDB" id="A0A5C1A7V9"/>
<dbReference type="Gene3D" id="2.40.10.10">
    <property type="entry name" value="Trypsin-like serine proteases"/>
    <property type="match status" value="2"/>
</dbReference>
<organism evidence="3 4">
    <name type="scientific">Limnoglobus roseus</name>
    <dbReference type="NCBI Taxonomy" id="2598579"/>
    <lineage>
        <taxon>Bacteria</taxon>
        <taxon>Pseudomonadati</taxon>
        <taxon>Planctomycetota</taxon>
        <taxon>Planctomycetia</taxon>
        <taxon>Gemmatales</taxon>
        <taxon>Gemmataceae</taxon>
        <taxon>Limnoglobus</taxon>
    </lineage>
</organism>
<evidence type="ECO:0000256" key="1">
    <source>
        <dbReference type="SAM" id="MobiDB-lite"/>
    </source>
</evidence>
<dbReference type="InterPro" id="IPR009003">
    <property type="entry name" value="Peptidase_S1_PA"/>
</dbReference>
<keyword evidence="3" id="KW-0378">Hydrolase</keyword>
<name>A0A5C1A7V9_9BACT</name>
<dbReference type="GO" id="GO:0006508">
    <property type="term" value="P:proteolysis"/>
    <property type="evidence" value="ECO:0007669"/>
    <property type="project" value="UniProtKB-KW"/>
</dbReference>
<feature type="compositionally biased region" description="Low complexity" evidence="1">
    <location>
        <begin position="54"/>
        <end position="67"/>
    </location>
</feature>
<dbReference type="EMBL" id="CP042425">
    <property type="protein sequence ID" value="QEL14076.1"/>
    <property type="molecule type" value="Genomic_DNA"/>
</dbReference>
<keyword evidence="2" id="KW-0812">Transmembrane</keyword>
<dbReference type="RefSeq" id="WP_149108995.1">
    <property type="nucleotide sequence ID" value="NZ_CP042425.1"/>
</dbReference>
<accession>A0A5C1A7V9</accession>